<dbReference type="PANTHER" id="PTHR12714">
    <property type="entry name" value="PROTEIN-S ISOPRENYLCYSTEINE O-METHYLTRANSFERASE"/>
    <property type="match status" value="1"/>
</dbReference>
<protein>
    <submittedName>
        <fullName evidence="6">Isoprenylcysteine carboxylmethyltransferase family protein</fullName>
    </submittedName>
</protein>
<reference evidence="6 7" key="1">
    <citation type="journal article" date="2019" name="Nat. Microbiol.">
        <title>Mediterranean grassland soil C-N compound turnover is dependent on rainfall and depth, and is mediated by genomically divergent microorganisms.</title>
        <authorList>
            <person name="Diamond S."/>
            <person name="Andeer P.F."/>
            <person name="Li Z."/>
            <person name="Crits-Christoph A."/>
            <person name="Burstein D."/>
            <person name="Anantharaman K."/>
            <person name="Lane K.R."/>
            <person name="Thomas B.C."/>
            <person name="Pan C."/>
            <person name="Northen T.R."/>
            <person name="Banfield J.F."/>
        </authorList>
    </citation>
    <scope>NUCLEOTIDE SEQUENCE [LARGE SCALE GENOMIC DNA]</scope>
    <source>
        <strain evidence="6">NP_3</strain>
    </source>
</reference>
<accession>A0A537KD60</accession>
<dbReference type="AlphaFoldDB" id="A0A537KD60"/>
<keyword evidence="6" id="KW-0808">Transferase</keyword>
<organism evidence="6 7">
    <name type="scientific">Candidatus Segetimicrobium genomatis</name>
    <dbReference type="NCBI Taxonomy" id="2569760"/>
    <lineage>
        <taxon>Bacteria</taxon>
        <taxon>Bacillati</taxon>
        <taxon>Candidatus Sysuimicrobiota</taxon>
        <taxon>Candidatus Sysuimicrobiia</taxon>
        <taxon>Candidatus Sysuimicrobiales</taxon>
        <taxon>Candidatus Segetimicrobiaceae</taxon>
        <taxon>Candidatus Segetimicrobium</taxon>
    </lineage>
</organism>
<keyword evidence="4 5" id="KW-0472">Membrane</keyword>
<dbReference type="InterPro" id="IPR007318">
    <property type="entry name" value="Phopholipid_MeTrfase"/>
</dbReference>
<feature type="transmembrane region" description="Helical" evidence="5">
    <location>
        <begin position="7"/>
        <end position="27"/>
    </location>
</feature>
<dbReference type="GO" id="GO:0032259">
    <property type="term" value="P:methylation"/>
    <property type="evidence" value="ECO:0007669"/>
    <property type="project" value="UniProtKB-KW"/>
</dbReference>
<dbReference type="EMBL" id="VBAK01000018">
    <property type="protein sequence ID" value="TMI93674.1"/>
    <property type="molecule type" value="Genomic_DNA"/>
</dbReference>
<evidence type="ECO:0000313" key="7">
    <source>
        <dbReference type="Proteomes" id="UP000318509"/>
    </source>
</evidence>
<keyword evidence="6" id="KW-0489">Methyltransferase</keyword>
<name>A0A537KD60_9BACT</name>
<evidence type="ECO:0000256" key="3">
    <source>
        <dbReference type="ARBA" id="ARBA00022989"/>
    </source>
</evidence>
<sequence>MSERDTAGILVPPPLLYLAPLAVGYVFSRLYPVRLLPPVAADLLGGLLLALWLAVSIPAILTFRRARTSINPMAPSTALVVTGPFRFTRNPLYLGLVFGYSGVSMLTQAWWAFVLLPVVLVVMQRAVIEREERYLERKFGEDYIRYKERVRRWL</sequence>
<evidence type="ECO:0000313" key="6">
    <source>
        <dbReference type="EMBL" id="TMI93674.1"/>
    </source>
</evidence>
<comment type="caution">
    <text evidence="6">The sequence shown here is derived from an EMBL/GenBank/DDBJ whole genome shotgun (WGS) entry which is preliminary data.</text>
</comment>
<dbReference type="Gene3D" id="1.20.120.1630">
    <property type="match status" value="1"/>
</dbReference>
<dbReference type="GO" id="GO:0012505">
    <property type="term" value="C:endomembrane system"/>
    <property type="evidence" value="ECO:0007669"/>
    <property type="project" value="UniProtKB-SubCell"/>
</dbReference>
<dbReference type="Pfam" id="PF04191">
    <property type="entry name" value="PEMT"/>
    <property type="match status" value="1"/>
</dbReference>
<feature type="transmembrane region" description="Helical" evidence="5">
    <location>
        <begin position="39"/>
        <end position="63"/>
    </location>
</feature>
<proteinExistence type="predicted"/>
<evidence type="ECO:0000256" key="4">
    <source>
        <dbReference type="ARBA" id="ARBA00023136"/>
    </source>
</evidence>
<dbReference type="GO" id="GO:0008168">
    <property type="term" value="F:methyltransferase activity"/>
    <property type="evidence" value="ECO:0007669"/>
    <property type="project" value="UniProtKB-KW"/>
</dbReference>
<evidence type="ECO:0000256" key="5">
    <source>
        <dbReference type="SAM" id="Phobius"/>
    </source>
</evidence>
<evidence type="ECO:0000256" key="2">
    <source>
        <dbReference type="ARBA" id="ARBA00022692"/>
    </source>
</evidence>
<dbReference type="Proteomes" id="UP000318509">
    <property type="component" value="Unassembled WGS sequence"/>
</dbReference>
<comment type="subcellular location">
    <subcellularLocation>
        <location evidence="1">Endomembrane system</location>
        <topology evidence="1">Multi-pass membrane protein</topology>
    </subcellularLocation>
</comment>
<keyword evidence="3 5" id="KW-1133">Transmembrane helix</keyword>
<dbReference type="PANTHER" id="PTHR12714:SF24">
    <property type="entry name" value="SLR1182 PROTEIN"/>
    <property type="match status" value="1"/>
</dbReference>
<gene>
    <name evidence="6" type="ORF">E6H00_00825</name>
</gene>
<keyword evidence="2 5" id="KW-0812">Transmembrane</keyword>
<evidence type="ECO:0000256" key="1">
    <source>
        <dbReference type="ARBA" id="ARBA00004127"/>
    </source>
</evidence>